<dbReference type="EMBL" id="JACHMP010000001">
    <property type="protein sequence ID" value="MBB5817015.1"/>
    <property type="molecule type" value="Genomic_DNA"/>
</dbReference>
<comment type="caution">
    <text evidence="3">The sequence shown here is derived from an EMBL/GenBank/DDBJ whole genome shotgun (WGS) entry which is preliminary data.</text>
</comment>
<name>A0A7W9MDQ7_9ACTN</name>
<dbReference type="Pfam" id="PF11239">
    <property type="entry name" value="DUF3040"/>
    <property type="match status" value="1"/>
</dbReference>
<evidence type="ECO:0000256" key="2">
    <source>
        <dbReference type="SAM" id="Phobius"/>
    </source>
</evidence>
<protein>
    <recommendedName>
        <fullName evidence="5">DUF3040 domain-containing protein</fullName>
    </recommendedName>
</protein>
<dbReference type="Proteomes" id="UP000540685">
    <property type="component" value="Unassembled WGS sequence"/>
</dbReference>
<dbReference type="AlphaFoldDB" id="A0A7W9MDQ7"/>
<feature type="region of interest" description="Disordered" evidence="1">
    <location>
        <begin position="89"/>
        <end position="117"/>
    </location>
</feature>
<evidence type="ECO:0000256" key="1">
    <source>
        <dbReference type="SAM" id="MobiDB-lite"/>
    </source>
</evidence>
<keyword evidence="2" id="KW-0472">Membrane</keyword>
<keyword evidence="4" id="KW-1185">Reference proteome</keyword>
<feature type="transmembrane region" description="Helical" evidence="2">
    <location>
        <begin position="66"/>
        <end position="85"/>
    </location>
</feature>
<accession>A0A7W9MDQ7</accession>
<gene>
    <name evidence="3" type="ORF">F4562_000077</name>
</gene>
<organism evidence="3 4">
    <name type="scientific">Streptosporangium becharense</name>
    <dbReference type="NCBI Taxonomy" id="1816182"/>
    <lineage>
        <taxon>Bacteria</taxon>
        <taxon>Bacillati</taxon>
        <taxon>Actinomycetota</taxon>
        <taxon>Actinomycetes</taxon>
        <taxon>Streptosporangiales</taxon>
        <taxon>Streptosporangiaceae</taxon>
        <taxon>Streptosporangium</taxon>
    </lineage>
</organism>
<evidence type="ECO:0008006" key="5">
    <source>
        <dbReference type="Google" id="ProtNLM"/>
    </source>
</evidence>
<reference evidence="3 4" key="1">
    <citation type="submission" date="2020-08" db="EMBL/GenBank/DDBJ databases">
        <title>Sequencing the genomes of 1000 actinobacteria strains.</title>
        <authorList>
            <person name="Klenk H.-P."/>
        </authorList>
    </citation>
    <scope>NUCLEOTIDE SEQUENCE [LARGE SCALE GENOMIC DNA]</scope>
    <source>
        <strain evidence="3 4">DSM 46887</strain>
    </source>
</reference>
<dbReference type="RefSeq" id="WP_184548365.1">
    <property type="nucleotide sequence ID" value="NZ_JACHMP010000001.1"/>
</dbReference>
<keyword evidence="2" id="KW-1133">Transmembrane helix</keyword>
<keyword evidence="2" id="KW-0812">Transmembrane</keyword>
<evidence type="ECO:0000313" key="3">
    <source>
        <dbReference type="EMBL" id="MBB5817015.1"/>
    </source>
</evidence>
<proteinExistence type="predicted"/>
<sequence>MGLSRQERRRLAEIEERLAFEDPDLDAALARPSDGPDLDVPATGNTRVRGYHAWFETSPTPLKTQCLLAILVILVVLFALLVLLSSGETLCPGGPTGRSPYCGTGPESPVVDTGRLR</sequence>
<dbReference type="InterPro" id="IPR021401">
    <property type="entry name" value="DUF3040"/>
</dbReference>
<evidence type="ECO:0000313" key="4">
    <source>
        <dbReference type="Proteomes" id="UP000540685"/>
    </source>
</evidence>